<evidence type="ECO:0000313" key="1">
    <source>
        <dbReference type="EMBL" id="EFY04333.1"/>
    </source>
</evidence>
<proteinExistence type="predicted"/>
<keyword evidence="2" id="KW-1185">Reference proteome</keyword>
<reference evidence="1 2" key="1">
    <citation type="submission" date="2011-01" db="EMBL/GenBank/DDBJ databases">
        <authorList>
            <person name="Weinstock G."/>
            <person name="Sodergren E."/>
            <person name="Clifton S."/>
            <person name="Fulton L."/>
            <person name="Fulton B."/>
            <person name="Courtney L."/>
            <person name="Fronick C."/>
            <person name="Harrison M."/>
            <person name="Strong C."/>
            <person name="Farmer C."/>
            <person name="Delahaunty K."/>
            <person name="Markovic C."/>
            <person name="Hall O."/>
            <person name="Minx P."/>
            <person name="Tomlinson C."/>
            <person name="Mitreva M."/>
            <person name="Hou S."/>
            <person name="Chen J."/>
            <person name="Wollam A."/>
            <person name="Pepin K.H."/>
            <person name="Johnson M."/>
            <person name="Bhonagiri V."/>
            <person name="Zhang X."/>
            <person name="Suruliraj S."/>
            <person name="Warren W."/>
            <person name="Chinwalla A."/>
            <person name="Mardis E.R."/>
            <person name="Wilson R.K."/>
        </authorList>
    </citation>
    <scope>NUCLEOTIDE SEQUENCE [LARGE SCALE GENOMIC DNA]</scope>
    <source>
        <strain evidence="1 2">YIT 12067</strain>
    </source>
</reference>
<dbReference type="HOGENOM" id="CLU_2207562_0_0_9"/>
<dbReference type="AlphaFoldDB" id="E8LFR8"/>
<name>E8LFR8_9FIRM</name>
<dbReference type="EMBL" id="AEVN01000086">
    <property type="protein sequence ID" value="EFY04333.1"/>
    <property type="molecule type" value="Genomic_DNA"/>
</dbReference>
<sequence length="107" mass="11737">MELAGITLPQRSAVKISIPKRAGGKGTPRALMMSVDTHCKSSKKAIPRNKLVGDILFPPHKNMTNTIIIDLLVEVRIKVKTAGVSRWSLGLRVLGRQNDMLLILPQS</sequence>
<dbReference type="Proteomes" id="UP000004923">
    <property type="component" value="Unassembled WGS sequence"/>
</dbReference>
<accession>E8LFR8</accession>
<organism evidence="1 2">
    <name type="scientific">Phascolarctobacterium succinatutens YIT 12067</name>
    <dbReference type="NCBI Taxonomy" id="626939"/>
    <lineage>
        <taxon>Bacteria</taxon>
        <taxon>Bacillati</taxon>
        <taxon>Bacillota</taxon>
        <taxon>Negativicutes</taxon>
        <taxon>Acidaminococcales</taxon>
        <taxon>Acidaminococcaceae</taxon>
        <taxon>Phascolarctobacterium</taxon>
    </lineage>
</organism>
<protein>
    <submittedName>
        <fullName evidence="1">Uncharacterized protein</fullName>
    </submittedName>
</protein>
<comment type="caution">
    <text evidence="1">The sequence shown here is derived from an EMBL/GenBank/DDBJ whole genome shotgun (WGS) entry which is preliminary data.</text>
</comment>
<evidence type="ECO:0000313" key="2">
    <source>
        <dbReference type="Proteomes" id="UP000004923"/>
    </source>
</evidence>
<gene>
    <name evidence="1" type="ORF">HMPREF9443_01710</name>
</gene>